<evidence type="ECO:0000313" key="1">
    <source>
        <dbReference type="EMBL" id="KAF9442199.1"/>
    </source>
</evidence>
<sequence>MSVVAPEVHAHSQALLDQWSSRASLSLPELEAEVGVEALDSLLRVEGDTDYFEAVRRFNFSLLEDGYDAKRFLEAAIHQDWNKNVGRDFIRTNAIDEVTDSQLFRHLSVLTGGKSIRSIDITCAEPLGGLEPYVMGYAILGEGLKSCLICLYGKNARYYRIISLNAQVPPSTNEISRFRRWEKEIRRREE</sequence>
<name>A0A9P5X232_9AGAR</name>
<dbReference type="EMBL" id="MU151682">
    <property type="protein sequence ID" value="KAF9442199.1"/>
    <property type="molecule type" value="Genomic_DNA"/>
</dbReference>
<evidence type="ECO:0000313" key="2">
    <source>
        <dbReference type="Proteomes" id="UP000807342"/>
    </source>
</evidence>
<keyword evidence="2" id="KW-1185">Reference proteome</keyword>
<gene>
    <name evidence="1" type="ORF">P691DRAFT_811227</name>
</gene>
<dbReference type="AlphaFoldDB" id="A0A9P5X232"/>
<organism evidence="1 2">
    <name type="scientific">Macrolepiota fuliginosa MF-IS2</name>
    <dbReference type="NCBI Taxonomy" id="1400762"/>
    <lineage>
        <taxon>Eukaryota</taxon>
        <taxon>Fungi</taxon>
        <taxon>Dikarya</taxon>
        <taxon>Basidiomycota</taxon>
        <taxon>Agaricomycotina</taxon>
        <taxon>Agaricomycetes</taxon>
        <taxon>Agaricomycetidae</taxon>
        <taxon>Agaricales</taxon>
        <taxon>Agaricineae</taxon>
        <taxon>Agaricaceae</taxon>
        <taxon>Macrolepiota</taxon>
    </lineage>
</organism>
<comment type="caution">
    <text evidence="1">The sequence shown here is derived from an EMBL/GenBank/DDBJ whole genome shotgun (WGS) entry which is preliminary data.</text>
</comment>
<accession>A0A9P5X232</accession>
<reference evidence="1" key="1">
    <citation type="submission" date="2020-11" db="EMBL/GenBank/DDBJ databases">
        <authorList>
            <consortium name="DOE Joint Genome Institute"/>
            <person name="Ahrendt S."/>
            <person name="Riley R."/>
            <person name="Andreopoulos W."/>
            <person name="Labutti K."/>
            <person name="Pangilinan J."/>
            <person name="Ruiz-Duenas F.J."/>
            <person name="Barrasa J.M."/>
            <person name="Sanchez-Garcia M."/>
            <person name="Camarero S."/>
            <person name="Miyauchi S."/>
            <person name="Serrano A."/>
            <person name="Linde D."/>
            <person name="Babiker R."/>
            <person name="Drula E."/>
            <person name="Ayuso-Fernandez I."/>
            <person name="Pacheco R."/>
            <person name="Padilla G."/>
            <person name="Ferreira P."/>
            <person name="Barriuso J."/>
            <person name="Kellner H."/>
            <person name="Castanera R."/>
            <person name="Alfaro M."/>
            <person name="Ramirez L."/>
            <person name="Pisabarro A.G."/>
            <person name="Kuo A."/>
            <person name="Tritt A."/>
            <person name="Lipzen A."/>
            <person name="He G."/>
            <person name="Yan M."/>
            <person name="Ng V."/>
            <person name="Cullen D."/>
            <person name="Martin F."/>
            <person name="Rosso M.-N."/>
            <person name="Henrissat B."/>
            <person name="Hibbett D."/>
            <person name="Martinez A.T."/>
            <person name="Grigoriev I.V."/>
        </authorList>
    </citation>
    <scope>NUCLEOTIDE SEQUENCE</scope>
    <source>
        <strain evidence="1">MF-IS2</strain>
    </source>
</reference>
<proteinExistence type="predicted"/>
<protein>
    <submittedName>
        <fullName evidence="1">Uncharacterized protein</fullName>
    </submittedName>
</protein>
<dbReference type="Proteomes" id="UP000807342">
    <property type="component" value="Unassembled WGS sequence"/>
</dbReference>